<dbReference type="Gene3D" id="1.10.10.10">
    <property type="entry name" value="Winged helix-like DNA-binding domain superfamily/Winged helix DNA-binding domain"/>
    <property type="match status" value="1"/>
</dbReference>
<name>A0A3L9Y0L7_9RHOB</name>
<evidence type="ECO:0000256" key="4">
    <source>
        <dbReference type="ARBA" id="ARBA00023163"/>
    </source>
</evidence>
<keyword evidence="2" id="KW-0805">Transcription regulation</keyword>
<comment type="caution">
    <text evidence="6">The sequence shown here is derived from an EMBL/GenBank/DDBJ whole genome shotgun (WGS) entry which is preliminary data.</text>
</comment>
<sequence length="304" mass="33590">MNKIVRLPSLAAIRVFEAAARHENFTEAAAELGMTQASVSYQIKVLEERIGAPLFLRQARKVTLTAIGRQLSTPTIEAFDRLRATYGADQDALNRTLAISALPTFAANWLAPRIGRFQMAHPDLAVRVESDPKLIDFAQDEIDVAIRYGKGDWPGVVAHALFPSEFTPITSRELLDAEGPIQSPADLLNLQIIDPTDPFWKLWLAEAGVATDGLSDRVGSHLGAQTVEVRAVLSGQGIAMLTPRFFRYELETGRLVQPFDRVSTDGGHYWLIYPTARRNMPKIRAFRQWILAEAEADNALVASG</sequence>
<evidence type="ECO:0000259" key="5">
    <source>
        <dbReference type="PROSITE" id="PS50931"/>
    </source>
</evidence>
<dbReference type="InterPro" id="IPR000847">
    <property type="entry name" value="LysR_HTH_N"/>
</dbReference>
<dbReference type="Pfam" id="PF00126">
    <property type="entry name" value="HTH_1"/>
    <property type="match status" value="1"/>
</dbReference>
<evidence type="ECO:0000313" key="7">
    <source>
        <dbReference type="Proteomes" id="UP000281343"/>
    </source>
</evidence>
<dbReference type="PANTHER" id="PTHR30537:SF74">
    <property type="entry name" value="HTH-TYPE TRANSCRIPTIONAL REGULATOR TRPI"/>
    <property type="match status" value="1"/>
</dbReference>
<dbReference type="PANTHER" id="PTHR30537">
    <property type="entry name" value="HTH-TYPE TRANSCRIPTIONAL REGULATOR"/>
    <property type="match status" value="1"/>
</dbReference>
<reference evidence="6 7" key="1">
    <citation type="submission" date="2018-10" db="EMBL/GenBank/DDBJ databases">
        <authorList>
            <person name="Jung H.S."/>
            <person name="Jeon C.O."/>
        </authorList>
    </citation>
    <scope>NUCLEOTIDE SEQUENCE [LARGE SCALE GENOMIC DNA]</scope>
    <source>
        <strain evidence="6 7">MA-7-27</strain>
    </source>
</reference>
<dbReference type="CDD" id="cd08432">
    <property type="entry name" value="PBP2_GcdR_TrpI_HvrB_AmpR_like"/>
    <property type="match status" value="1"/>
</dbReference>
<dbReference type="NCBIfam" id="NF008352">
    <property type="entry name" value="PRK11139.1"/>
    <property type="match status" value="1"/>
</dbReference>
<dbReference type="Proteomes" id="UP000281343">
    <property type="component" value="Unassembled WGS sequence"/>
</dbReference>
<comment type="similarity">
    <text evidence="1">Belongs to the LysR transcriptional regulatory family.</text>
</comment>
<dbReference type="InterPro" id="IPR036388">
    <property type="entry name" value="WH-like_DNA-bd_sf"/>
</dbReference>
<dbReference type="InterPro" id="IPR058163">
    <property type="entry name" value="LysR-type_TF_proteobact-type"/>
</dbReference>
<keyword evidence="4" id="KW-0804">Transcription</keyword>
<dbReference type="OrthoDB" id="7328368at2"/>
<dbReference type="EMBL" id="RCNT01000004">
    <property type="protein sequence ID" value="RMA42359.1"/>
    <property type="molecule type" value="Genomic_DNA"/>
</dbReference>
<dbReference type="RefSeq" id="WP_121897839.1">
    <property type="nucleotide sequence ID" value="NZ_RCNT01000004.1"/>
</dbReference>
<evidence type="ECO:0000256" key="1">
    <source>
        <dbReference type="ARBA" id="ARBA00009437"/>
    </source>
</evidence>
<dbReference type="InterPro" id="IPR036390">
    <property type="entry name" value="WH_DNA-bd_sf"/>
</dbReference>
<dbReference type="GO" id="GO:0043565">
    <property type="term" value="F:sequence-specific DNA binding"/>
    <property type="evidence" value="ECO:0007669"/>
    <property type="project" value="TreeGrafter"/>
</dbReference>
<dbReference type="GO" id="GO:0006351">
    <property type="term" value="P:DNA-templated transcription"/>
    <property type="evidence" value="ECO:0007669"/>
    <property type="project" value="TreeGrafter"/>
</dbReference>
<dbReference type="Gene3D" id="3.40.190.10">
    <property type="entry name" value="Periplasmic binding protein-like II"/>
    <property type="match status" value="2"/>
</dbReference>
<keyword evidence="7" id="KW-1185">Reference proteome</keyword>
<dbReference type="SUPFAM" id="SSF53850">
    <property type="entry name" value="Periplasmic binding protein-like II"/>
    <property type="match status" value="1"/>
</dbReference>
<dbReference type="Pfam" id="PF03466">
    <property type="entry name" value="LysR_substrate"/>
    <property type="match status" value="1"/>
</dbReference>
<dbReference type="InterPro" id="IPR005119">
    <property type="entry name" value="LysR_subst-bd"/>
</dbReference>
<gene>
    <name evidence="6" type="primary">gcvA</name>
    <name evidence="6" type="ORF">D9R08_09655</name>
</gene>
<dbReference type="GO" id="GO:0003700">
    <property type="term" value="F:DNA-binding transcription factor activity"/>
    <property type="evidence" value="ECO:0007669"/>
    <property type="project" value="InterPro"/>
</dbReference>
<protein>
    <submittedName>
        <fullName evidence="6">Transcriptional regulator GcvA</fullName>
    </submittedName>
</protein>
<evidence type="ECO:0000256" key="3">
    <source>
        <dbReference type="ARBA" id="ARBA00023125"/>
    </source>
</evidence>
<evidence type="ECO:0000313" key="6">
    <source>
        <dbReference type="EMBL" id="RMA42359.1"/>
    </source>
</evidence>
<feature type="domain" description="HTH lysR-type" evidence="5">
    <location>
        <begin position="8"/>
        <end position="65"/>
    </location>
</feature>
<accession>A0A3L9Y0L7</accession>
<dbReference type="SUPFAM" id="SSF46785">
    <property type="entry name" value="Winged helix' DNA-binding domain"/>
    <property type="match status" value="1"/>
</dbReference>
<evidence type="ECO:0000256" key="2">
    <source>
        <dbReference type="ARBA" id="ARBA00023015"/>
    </source>
</evidence>
<dbReference type="AlphaFoldDB" id="A0A3L9Y0L7"/>
<dbReference type="PROSITE" id="PS50931">
    <property type="entry name" value="HTH_LYSR"/>
    <property type="match status" value="1"/>
</dbReference>
<organism evidence="6 7">
    <name type="scientific">Rhodophyticola porphyridii</name>
    <dbReference type="NCBI Taxonomy" id="1852017"/>
    <lineage>
        <taxon>Bacteria</taxon>
        <taxon>Pseudomonadati</taxon>
        <taxon>Pseudomonadota</taxon>
        <taxon>Alphaproteobacteria</taxon>
        <taxon>Rhodobacterales</taxon>
        <taxon>Roseobacteraceae</taxon>
        <taxon>Rhodophyticola</taxon>
    </lineage>
</organism>
<keyword evidence="3" id="KW-0238">DNA-binding</keyword>
<proteinExistence type="inferred from homology"/>
<dbReference type="PRINTS" id="PR00039">
    <property type="entry name" value="HTHLYSR"/>
</dbReference>